<keyword evidence="2" id="KW-0217">Developmental protein</keyword>
<evidence type="ECO:0000313" key="14">
    <source>
        <dbReference type="EMBL" id="CAG7828641.1"/>
    </source>
</evidence>
<reference evidence="14" key="1">
    <citation type="submission" date="2021-06" db="EMBL/GenBank/DDBJ databases">
        <authorList>
            <person name="Hodson N. C."/>
            <person name="Mongue J. A."/>
            <person name="Jaron S. K."/>
        </authorList>
    </citation>
    <scope>NUCLEOTIDE SEQUENCE</scope>
</reference>
<feature type="region of interest" description="Disordered" evidence="12">
    <location>
        <begin position="1"/>
        <end position="31"/>
    </location>
</feature>
<protein>
    <recommendedName>
        <fullName evidence="13">Protein kinase domain-containing protein</fullName>
    </recommendedName>
</protein>
<dbReference type="GO" id="GO:0005737">
    <property type="term" value="C:cytoplasm"/>
    <property type="evidence" value="ECO:0007669"/>
    <property type="project" value="TreeGrafter"/>
</dbReference>
<evidence type="ECO:0000256" key="1">
    <source>
        <dbReference type="ARBA" id="ARBA00001946"/>
    </source>
</evidence>
<dbReference type="GO" id="GO:0005524">
    <property type="term" value="F:ATP binding"/>
    <property type="evidence" value="ECO:0007669"/>
    <property type="project" value="UniProtKB-UniRule"/>
</dbReference>
<feature type="binding site" evidence="10">
    <location>
        <position position="69"/>
    </location>
    <ligand>
        <name>ATP</name>
        <dbReference type="ChEBI" id="CHEBI:30616"/>
    </ligand>
</feature>
<keyword evidence="11" id="KW-0418">Kinase</keyword>
<feature type="compositionally biased region" description="Basic and acidic residues" evidence="12">
    <location>
        <begin position="387"/>
        <end position="403"/>
    </location>
</feature>
<organism evidence="14 15">
    <name type="scientific">Allacma fusca</name>
    <dbReference type="NCBI Taxonomy" id="39272"/>
    <lineage>
        <taxon>Eukaryota</taxon>
        <taxon>Metazoa</taxon>
        <taxon>Ecdysozoa</taxon>
        <taxon>Arthropoda</taxon>
        <taxon>Hexapoda</taxon>
        <taxon>Collembola</taxon>
        <taxon>Symphypleona</taxon>
        <taxon>Sminthuridae</taxon>
        <taxon>Allacma</taxon>
    </lineage>
</organism>
<evidence type="ECO:0000313" key="15">
    <source>
        <dbReference type="Proteomes" id="UP000708208"/>
    </source>
</evidence>
<sequence length="403" mass="45221">MPNPQDRRKSTKSERGSSVSAQKSSSQERILKKRGYTLGRLLGEGSYAKVYLAEYEDQKSGKKQKLACKLINGTSAPKDFLRKFFPREVEIMKFIRANGPVRERQSRVWFAQVVKGLKYLHDRDIAHRDMKCENLLLTSAYNIKISDFGFARYTMDESGKIVMSETFCGSVSYAPPEIIKGQPYNCKMADLWSIGVVLYIMLNKSMPFDDSNLRKLYEAQKNRTWKIRTKLKDVLSSDVKQFLYVLLEPMPERRKTADQLWAYPWVQNSSSPDVSLRQKPASPVLTSIDGSKAVDLTTTLGSTPPALLKTTEPKIPTAGSLVLESQKSYNSASPKVSTESATALTRDKSGVIIETPGSEAHPPSSAYDRKETYVVQLEDPNAADKSASNEKKGDPTVQRSFED</sequence>
<dbReference type="GO" id="GO:0050321">
    <property type="term" value="F:tau-protein kinase activity"/>
    <property type="evidence" value="ECO:0007669"/>
    <property type="project" value="TreeGrafter"/>
</dbReference>
<comment type="cofactor">
    <cofactor evidence="1">
        <name>Mg(2+)</name>
        <dbReference type="ChEBI" id="CHEBI:18420"/>
    </cofactor>
</comment>
<evidence type="ECO:0000256" key="6">
    <source>
        <dbReference type="ARBA" id="ARBA00022782"/>
    </source>
</evidence>
<keyword evidence="6" id="KW-0221">Differentiation</keyword>
<dbReference type="InterPro" id="IPR000719">
    <property type="entry name" value="Prot_kinase_dom"/>
</dbReference>
<dbReference type="OrthoDB" id="541276at2759"/>
<dbReference type="GO" id="GO:0000287">
    <property type="term" value="F:magnesium ion binding"/>
    <property type="evidence" value="ECO:0007669"/>
    <property type="project" value="UniProtKB-ARBA"/>
</dbReference>
<comment type="similarity">
    <text evidence="11">Belongs to the protein kinase superfamily.</text>
</comment>
<evidence type="ECO:0000256" key="7">
    <source>
        <dbReference type="ARBA" id="ARBA00022840"/>
    </source>
</evidence>
<dbReference type="AlphaFoldDB" id="A0A8J2PUK7"/>
<proteinExistence type="inferred from homology"/>
<evidence type="ECO:0000256" key="2">
    <source>
        <dbReference type="ARBA" id="ARBA00022473"/>
    </source>
</evidence>
<keyword evidence="9" id="KW-0832">Ubl conjugation</keyword>
<dbReference type="PROSITE" id="PS00107">
    <property type="entry name" value="PROTEIN_KINASE_ATP"/>
    <property type="match status" value="1"/>
</dbReference>
<dbReference type="EMBL" id="CAJVCH010548250">
    <property type="protein sequence ID" value="CAG7828641.1"/>
    <property type="molecule type" value="Genomic_DNA"/>
</dbReference>
<evidence type="ECO:0000256" key="10">
    <source>
        <dbReference type="PROSITE-ProRule" id="PRU10141"/>
    </source>
</evidence>
<keyword evidence="11" id="KW-0723">Serine/threonine-protein kinase</keyword>
<keyword evidence="5 10" id="KW-0547">Nucleotide-binding</keyword>
<dbReference type="PROSITE" id="PS50011">
    <property type="entry name" value="PROTEIN_KINASE_DOM"/>
    <property type="match status" value="1"/>
</dbReference>
<dbReference type="SMART" id="SM00220">
    <property type="entry name" value="S_TKc"/>
    <property type="match status" value="1"/>
</dbReference>
<feature type="domain" description="Protein kinase" evidence="13">
    <location>
        <begin position="1"/>
        <end position="266"/>
    </location>
</feature>
<evidence type="ECO:0000256" key="5">
    <source>
        <dbReference type="ARBA" id="ARBA00022741"/>
    </source>
</evidence>
<accession>A0A8J2PUK7</accession>
<dbReference type="PANTHER" id="PTHR24346">
    <property type="entry name" value="MAP/MICROTUBULE AFFINITY-REGULATING KINASE"/>
    <property type="match status" value="1"/>
</dbReference>
<evidence type="ECO:0000256" key="9">
    <source>
        <dbReference type="ARBA" id="ARBA00022843"/>
    </source>
</evidence>
<evidence type="ECO:0000256" key="3">
    <source>
        <dbReference type="ARBA" id="ARBA00022553"/>
    </source>
</evidence>
<evidence type="ECO:0000256" key="11">
    <source>
        <dbReference type="RuleBase" id="RU000304"/>
    </source>
</evidence>
<keyword evidence="11" id="KW-0808">Transferase</keyword>
<keyword evidence="15" id="KW-1185">Reference proteome</keyword>
<feature type="compositionally biased region" description="Polar residues" evidence="12">
    <location>
        <begin position="326"/>
        <end position="343"/>
    </location>
</feature>
<name>A0A8J2PUK7_9HEXA</name>
<dbReference type="GO" id="GO:0000226">
    <property type="term" value="P:microtubule cytoskeleton organization"/>
    <property type="evidence" value="ECO:0007669"/>
    <property type="project" value="TreeGrafter"/>
</dbReference>
<evidence type="ECO:0000256" key="12">
    <source>
        <dbReference type="SAM" id="MobiDB-lite"/>
    </source>
</evidence>
<keyword evidence="8" id="KW-0460">Magnesium</keyword>
<dbReference type="InterPro" id="IPR008271">
    <property type="entry name" value="Ser/Thr_kinase_AS"/>
</dbReference>
<evidence type="ECO:0000259" key="13">
    <source>
        <dbReference type="PROSITE" id="PS50011"/>
    </source>
</evidence>
<dbReference type="PROSITE" id="PS00108">
    <property type="entry name" value="PROTEIN_KINASE_ST"/>
    <property type="match status" value="1"/>
</dbReference>
<dbReference type="PANTHER" id="PTHR24346:SF102">
    <property type="entry name" value="TESTIS-SPECIFIC SERINE_THREONINE-PROTEIN KINASE 1"/>
    <property type="match status" value="1"/>
</dbReference>
<gene>
    <name evidence="14" type="ORF">AFUS01_LOCUS38552</name>
</gene>
<dbReference type="Proteomes" id="UP000708208">
    <property type="component" value="Unassembled WGS sequence"/>
</dbReference>
<keyword evidence="7 10" id="KW-0067">ATP-binding</keyword>
<dbReference type="GO" id="GO:0030154">
    <property type="term" value="P:cell differentiation"/>
    <property type="evidence" value="ECO:0007669"/>
    <property type="project" value="UniProtKB-KW"/>
</dbReference>
<evidence type="ECO:0000256" key="8">
    <source>
        <dbReference type="ARBA" id="ARBA00022842"/>
    </source>
</evidence>
<feature type="compositionally biased region" description="Basic and acidic residues" evidence="12">
    <location>
        <begin position="1"/>
        <end position="15"/>
    </location>
</feature>
<dbReference type="GO" id="GO:0035556">
    <property type="term" value="P:intracellular signal transduction"/>
    <property type="evidence" value="ECO:0007669"/>
    <property type="project" value="TreeGrafter"/>
</dbReference>
<dbReference type="InterPro" id="IPR017441">
    <property type="entry name" value="Protein_kinase_ATP_BS"/>
</dbReference>
<comment type="caution">
    <text evidence="14">The sequence shown here is derived from an EMBL/GenBank/DDBJ whole genome shotgun (WGS) entry which is preliminary data.</text>
</comment>
<dbReference type="Pfam" id="PF00069">
    <property type="entry name" value="Pkinase"/>
    <property type="match status" value="1"/>
</dbReference>
<evidence type="ECO:0000256" key="4">
    <source>
        <dbReference type="ARBA" id="ARBA00022723"/>
    </source>
</evidence>
<keyword evidence="3" id="KW-0597">Phosphoprotein</keyword>
<keyword evidence="4" id="KW-0479">Metal-binding</keyword>
<feature type="region of interest" description="Disordered" evidence="12">
    <location>
        <begin position="326"/>
        <end position="403"/>
    </location>
</feature>